<evidence type="ECO:0000313" key="4">
    <source>
        <dbReference type="Proteomes" id="UP000322822"/>
    </source>
</evidence>
<dbReference type="NCBIfam" id="TIGR03739">
    <property type="entry name" value="PRTRC_D"/>
    <property type="match status" value="1"/>
</dbReference>
<dbReference type="Pfam" id="PF17989">
    <property type="entry name" value="ALP_N"/>
    <property type="match status" value="1"/>
</dbReference>
<feature type="domain" description="Actin homologue MreB-like C-terminal" evidence="2">
    <location>
        <begin position="187"/>
        <end position="304"/>
    </location>
</feature>
<accession>A0A5P2H7H8</accession>
<dbReference type="Pfam" id="PF21522">
    <property type="entry name" value="MreB-like_C"/>
    <property type="match status" value="1"/>
</dbReference>
<dbReference type="InterPro" id="IPR049067">
    <property type="entry name" value="MreB-like_C"/>
</dbReference>
<gene>
    <name evidence="3" type="ORF">FOB72_18030</name>
</gene>
<geneLocation type="plasmid" evidence="3">
    <name>unnamed1</name>
</geneLocation>
<dbReference type="AlphaFoldDB" id="A0A5P2H7H8"/>
<protein>
    <submittedName>
        <fullName evidence="3">PRTRC system protein D</fullName>
    </submittedName>
</protein>
<dbReference type="OrthoDB" id="143284at2"/>
<dbReference type="RefSeq" id="WP_150374114.1">
    <property type="nucleotide sequence ID" value="NZ_CP044066.1"/>
</dbReference>
<evidence type="ECO:0000259" key="1">
    <source>
        <dbReference type="Pfam" id="PF17989"/>
    </source>
</evidence>
<keyword evidence="3" id="KW-0614">Plasmid</keyword>
<evidence type="ECO:0000259" key="2">
    <source>
        <dbReference type="Pfam" id="PF21522"/>
    </source>
</evidence>
<evidence type="ECO:0000313" key="3">
    <source>
        <dbReference type="EMBL" id="QET04051.1"/>
    </source>
</evidence>
<reference evidence="3 4" key="1">
    <citation type="submission" date="2019-09" db="EMBL/GenBank/DDBJ databases">
        <title>FDA dAtabase for Regulatory Grade micrObial Sequences (FDA-ARGOS): Supporting development and validation of Infectious Disease Dx tests.</title>
        <authorList>
            <person name="Sciortino C."/>
            <person name="Tallon L."/>
            <person name="Sadzewicz L."/>
            <person name="Vavikolanu K."/>
            <person name="Mehta A."/>
            <person name="Aluvathingal J."/>
            <person name="Nadendla S."/>
            <person name="Nandy P."/>
            <person name="Geyer C."/>
            <person name="Yan Y."/>
            <person name="Sichtig H."/>
        </authorList>
    </citation>
    <scope>NUCLEOTIDE SEQUENCE [LARGE SCALE GENOMIC DNA]</scope>
    <source>
        <strain evidence="3 4">FDAARGOS_664</strain>
        <plasmid evidence="3 4">unnamed1</plasmid>
    </source>
</reference>
<dbReference type="Gene3D" id="3.30.420.40">
    <property type="match status" value="2"/>
</dbReference>
<dbReference type="InterPro" id="IPR040607">
    <property type="entry name" value="ALP_N"/>
</dbReference>
<dbReference type="SUPFAM" id="SSF53067">
    <property type="entry name" value="Actin-like ATPase domain"/>
    <property type="match status" value="2"/>
</dbReference>
<name>A0A5P2H7H8_9BURK</name>
<organism evidence="3 4">
    <name type="scientific">Cupriavidus pauculus</name>
    <dbReference type="NCBI Taxonomy" id="82633"/>
    <lineage>
        <taxon>Bacteria</taxon>
        <taxon>Pseudomonadati</taxon>
        <taxon>Pseudomonadota</taxon>
        <taxon>Betaproteobacteria</taxon>
        <taxon>Burkholderiales</taxon>
        <taxon>Burkholderiaceae</taxon>
        <taxon>Cupriavidus</taxon>
    </lineage>
</organism>
<sequence>MQQQYGESKIAKTATLAVDVGYGNTKTAFALGSEIKTSMFPSLAPQAATSSLTPESGTIFQARKVVNVTVDGARYEVGPGVSLSGAYNTGRALAEDYVTTPNYAALLAGALFYSGAAEIDRLVLGLPVHNTQKYAGFLRDRFVGQHDFGWGEVIVKSVMPLPQPLGTLVTYMQQSGKQYDPENSYLVIDVGYFTTDWIVARGYTMDDTRSGGVPGGAARVYQQIASLIAAEQGQPFDAIERVDHALRTTGKLLFYKQDLELSRYLPEAMAVTNPAIKELQSRVGRTDDIRAVILTGGGAALYAPTIRAAFPLNDIHMMDSPCFANVRGFYTIGAARQATKAAA</sequence>
<dbReference type="EMBL" id="CP044066">
    <property type="protein sequence ID" value="QET04051.1"/>
    <property type="molecule type" value="Genomic_DNA"/>
</dbReference>
<proteinExistence type="predicted"/>
<dbReference type="InterPro" id="IPR043129">
    <property type="entry name" value="ATPase_NBD"/>
</dbReference>
<dbReference type="Proteomes" id="UP000322822">
    <property type="component" value="Plasmid unnamed1"/>
</dbReference>
<feature type="domain" description="Actin-like protein N-terminal" evidence="1">
    <location>
        <begin position="17"/>
        <end position="166"/>
    </location>
</feature>
<dbReference type="InterPro" id="IPR022389">
    <property type="entry name" value="PRTRC_protein-D"/>
</dbReference>